<dbReference type="Proteomes" id="UP000317036">
    <property type="component" value="Unassembled WGS sequence"/>
</dbReference>
<dbReference type="InterPro" id="IPR007848">
    <property type="entry name" value="Small_mtfrase_dom"/>
</dbReference>
<dbReference type="OrthoDB" id="9805585at2"/>
<keyword evidence="2" id="KW-0808">Transferase</keyword>
<dbReference type="AlphaFoldDB" id="A0A559K9R5"/>
<accession>A0A559K9R5</accession>
<dbReference type="GO" id="GO:0032259">
    <property type="term" value="P:methylation"/>
    <property type="evidence" value="ECO:0007669"/>
    <property type="project" value="UniProtKB-KW"/>
</dbReference>
<dbReference type="InterPro" id="IPR029063">
    <property type="entry name" value="SAM-dependent_MTases_sf"/>
</dbReference>
<feature type="domain" description="Methyltransferase small" evidence="1">
    <location>
        <begin position="32"/>
        <end position="162"/>
    </location>
</feature>
<dbReference type="GO" id="GO:0008168">
    <property type="term" value="F:methyltransferase activity"/>
    <property type="evidence" value="ECO:0007669"/>
    <property type="project" value="UniProtKB-KW"/>
</dbReference>
<dbReference type="RefSeq" id="WP_144848682.1">
    <property type="nucleotide sequence ID" value="NZ_VNJI01000019.1"/>
</dbReference>
<comment type="caution">
    <text evidence="2">The sequence shown here is derived from an EMBL/GenBank/DDBJ whole genome shotgun (WGS) entry which is preliminary data.</text>
</comment>
<dbReference type="SUPFAM" id="SSF53335">
    <property type="entry name" value="S-adenosyl-L-methionine-dependent methyltransferases"/>
    <property type="match status" value="1"/>
</dbReference>
<sequence length="184" mass="20869">MAAGQPLLFLQKFITNPKEIGSIIPSSRFLSQKMVQSVPWQDIRTVAELGSGTGAVTQLIQASSAASTQVFLFEKDRHMLGNLAKQYPDYHCHSNACQLLNVIERSGVSQLDCIISGLPFFNFHPELRDELIHQIMQSLKPGGYFVAFQYSLQMKKQFSHVFEIEQIHFVPFNFPPAFVYVCRK</sequence>
<evidence type="ECO:0000313" key="2">
    <source>
        <dbReference type="EMBL" id="TVY08877.1"/>
    </source>
</evidence>
<protein>
    <submittedName>
        <fullName evidence="2">Methyltransferase domain-containing protein</fullName>
    </submittedName>
</protein>
<dbReference type="Gene3D" id="3.40.50.150">
    <property type="entry name" value="Vaccinia Virus protein VP39"/>
    <property type="match status" value="1"/>
</dbReference>
<gene>
    <name evidence="2" type="ORF">FPZ49_16525</name>
</gene>
<reference evidence="2 3" key="1">
    <citation type="submission" date="2019-07" db="EMBL/GenBank/DDBJ databases">
        <authorList>
            <person name="Kim J."/>
        </authorList>
    </citation>
    <scope>NUCLEOTIDE SEQUENCE [LARGE SCALE GENOMIC DNA]</scope>
    <source>
        <strain evidence="2 3">JC52</strain>
    </source>
</reference>
<evidence type="ECO:0000313" key="3">
    <source>
        <dbReference type="Proteomes" id="UP000317036"/>
    </source>
</evidence>
<name>A0A559K9R5_9BACL</name>
<proteinExistence type="predicted"/>
<dbReference type="EMBL" id="VNJI01000019">
    <property type="protein sequence ID" value="TVY08877.1"/>
    <property type="molecule type" value="Genomic_DNA"/>
</dbReference>
<keyword evidence="3" id="KW-1185">Reference proteome</keyword>
<evidence type="ECO:0000259" key="1">
    <source>
        <dbReference type="Pfam" id="PF05175"/>
    </source>
</evidence>
<organism evidence="2 3">
    <name type="scientific">Paenibacillus cremeus</name>
    <dbReference type="NCBI Taxonomy" id="2163881"/>
    <lineage>
        <taxon>Bacteria</taxon>
        <taxon>Bacillati</taxon>
        <taxon>Bacillota</taxon>
        <taxon>Bacilli</taxon>
        <taxon>Bacillales</taxon>
        <taxon>Paenibacillaceae</taxon>
        <taxon>Paenibacillus</taxon>
    </lineage>
</organism>
<dbReference type="CDD" id="cd02440">
    <property type="entry name" value="AdoMet_MTases"/>
    <property type="match status" value="1"/>
</dbReference>
<keyword evidence="2" id="KW-0489">Methyltransferase</keyword>
<dbReference type="Pfam" id="PF05175">
    <property type="entry name" value="MTS"/>
    <property type="match status" value="1"/>
</dbReference>